<reference evidence="7" key="2">
    <citation type="submission" date="2020-09" db="EMBL/GenBank/DDBJ databases">
        <authorList>
            <person name="Sun Q."/>
            <person name="Kim S."/>
        </authorList>
    </citation>
    <scope>NUCLEOTIDE SEQUENCE</scope>
    <source>
        <strain evidence="7">KCTC 22169</strain>
    </source>
</reference>
<reference evidence="7" key="1">
    <citation type="journal article" date="2014" name="Int. J. Syst. Evol. Microbiol.">
        <title>Complete genome sequence of Corynebacterium casei LMG S-19264T (=DSM 44701T), isolated from a smear-ripened cheese.</title>
        <authorList>
            <consortium name="US DOE Joint Genome Institute (JGI-PGF)"/>
            <person name="Walter F."/>
            <person name="Albersmeier A."/>
            <person name="Kalinowski J."/>
            <person name="Ruckert C."/>
        </authorList>
    </citation>
    <scope>NUCLEOTIDE SEQUENCE</scope>
    <source>
        <strain evidence="7">KCTC 22169</strain>
    </source>
</reference>
<feature type="region of interest" description="Disordered" evidence="5">
    <location>
        <begin position="1196"/>
        <end position="1227"/>
    </location>
</feature>
<evidence type="ECO:0000256" key="2">
    <source>
        <dbReference type="ARBA" id="ARBA00022737"/>
    </source>
</evidence>
<comment type="caution">
    <text evidence="7">The sequence shown here is derived from an EMBL/GenBank/DDBJ whole genome shotgun (WGS) entry which is preliminary data.</text>
</comment>
<gene>
    <name evidence="7" type="ORF">GCM10007392_11800</name>
</gene>
<dbReference type="SMART" id="SM00237">
    <property type="entry name" value="Calx_beta"/>
    <property type="match status" value="1"/>
</dbReference>
<dbReference type="InterPro" id="IPR003644">
    <property type="entry name" value="Calx_beta"/>
</dbReference>
<evidence type="ECO:0000313" key="7">
    <source>
        <dbReference type="EMBL" id="GGX46367.1"/>
    </source>
</evidence>
<dbReference type="Pfam" id="PF03160">
    <property type="entry name" value="Calx-beta"/>
    <property type="match status" value="1"/>
</dbReference>
<dbReference type="PROSITE" id="PS51257">
    <property type="entry name" value="PROKAR_LIPOPROTEIN"/>
    <property type="match status" value="1"/>
</dbReference>
<proteinExistence type="predicted"/>
<dbReference type="EMBL" id="BMXR01000002">
    <property type="protein sequence ID" value="GGX46367.1"/>
    <property type="molecule type" value="Genomic_DNA"/>
</dbReference>
<evidence type="ECO:0000256" key="5">
    <source>
        <dbReference type="SAM" id="MobiDB-lite"/>
    </source>
</evidence>
<dbReference type="Proteomes" id="UP000626148">
    <property type="component" value="Unassembled WGS sequence"/>
</dbReference>
<keyword evidence="1" id="KW-0732">Signal</keyword>
<dbReference type="GO" id="GO:0007154">
    <property type="term" value="P:cell communication"/>
    <property type="evidence" value="ECO:0007669"/>
    <property type="project" value="InterPro"/>
</dbReference>
<organism evidence="7 8">
    <name type="scientific">Saccharospirillum salsuginis</name>
    <dbReference type="NCBI Taxonomy" id="418750"/>
    <lineage>
        <taxon>Bacteria</taxon>
        <taxon>Pseudomonadati</taxon>
        <taxon>Pseudomonadota</taxon>
        <taxon>Gammaproteobacteria</taxon>
        <taxon>Oceanospirillales</taxon>
        <taxon>Saccharospirillaceae</taxon>
        <taxon>Saccharospirillum</taxon>
    </lineage>
</organism>
<evidence type="ECO:0000259" key="6">
    <source>
        <dbReference type="SMART" id="SM00237"/>
    </source>
</evidence>
<keyword evidence="8" id="KW-1185">Reference proteome</keyword>
<evidence type="ECO:0000256" key="4">
    <source>
        <dbReference type="SAM" id="Coils"/>
    </source>
</evidence>
<evidence type="ECO:0000313" key="8">
    <source>
        <dbReference type="Proteomes" id="UP000626148"/>
    </source>
</evidence>
<feature type="domain" description="Calx-beta" evidence="6">
    <location>
        <begin position="280"/>
        <end position="371"/>
    </location>
</feature>
<dbReference type="GO" id="GO:0016020">
    <property type="term" value="C:membrane"/>
    <property type="evidence" value="ECO:0007669"/>
    <property type="project" value="InterPro"/>
</dbReference>
<accession>A0A918K470</accession>
<keyword evidence="2" id="KW-0677">Repeat</keyword>
<evidence type="ECO:0000256" key="1">
    <source>
        <dbReference type="ARBA" id="ARBA00022729"/>
    </source>
</evidence>
<sequence length="2171" mass="230300">MDLPYRPRFYWFAMVFVALGLTACGGGSSGDGADTGDGDTRITLSGVVQKGPFTQLSVTARPMNKTGDLGDPLPVTVEKDRYSLKAQPGQNIRLEATGTFLDETTGQSVTLKDPLSAVTVAEKDRSGPHNINVMTDMSAALFDNQTDTTQPVKERLSGAQGTLMTALGLPQSTDPRSLDLAQVDAGAELGDPNLSLLLLSGSIMTLPRTDNAMPNGYQAMLTGLGQGLKPEEVLPSLAGIDAADLYEQIRDTQVLPDLPDLSLDFGNTWLCNPTCDWEWLTEPSLSLSDITVLEAQGSTDIVLRRSGLTADLPAMTIDLTTQENTALDGFDFVGIDETVSFSAGQRSLTVTLPLLIDSLDEDIESLGLTLQNPSTTFDIQRAEARVSILDSLPDPGSNSGGIAAIDACLIGSGPPTDPSSLGCTPMLSPQDDYVMNAPYALGLALGVQADCTASANCTVLNQDWPMSLTLLAEADGEQQDSTRLGDYLYPADALFDASQTLNAAQPLQASLSSPNVQDFLLNAWQQGWQVRLHASLTRNDQTRTAKTDLPELIPVPDTIEFGEETLQVSPTGLSLNGSGSLTCAEDEWQLDGGYVWSVDYQGQTAQQSLSGEVCASLDLSGNDPVLVVTQGAVPLESDGSPVLVPLPVAHRSVIESNLAYAYGASDYWARQSTAQTYLLLPATNLAPIYRQYLTADSLPFGYWIDSGTLGPQGIRLAYTGLRVMTDPLFEASDPRASEFRSNSAIYAQGQAGTLTLGDAGIDDSTAFNAGSAQSGWPAGSVQWDAFTVSVQDSRISDSTVALDYDLDQSTACRSADCLQGGRAGHQVTGTARVGGDGTLLAHSTVTGSDGVRWGDRADGPAWQRPQDMANGSAATLVLPGFMAPGDAPVTDHLRSHRVVESNDVSAHGPGTEAFRRGNHYPPGLTVGPQFYADAQGQPATGTGADIGQRSLNIDVGNDTLSLTGHAASKYVIQNGGITGVFNADPPSLTDPVSIYGYNIAFDRFAVRLRDNRMDTRNWVDGGVDLPGDAGFDVAFESLSIDCGGQLGQARLAPEQCASDAGCSLSSWHAKTDFFDFQFTTSSGDPSPQCGVNDQYLTLQQDADFLALDKALMLDVTWSAQGDALRTGLNNQDQYRLDATDDEVGFPVALSEAELQTPWDETSVDSGRYGTIALGGLIGVPFWEALDTDIRVANEDTDVTGAPSVPLQRHTLMPDEDGDTSNDPPSLTTALAEQPNRDLLLDLAEDNQDQYDLAGRYQWGNTGFGFELPVYYDLPDNRPGPQFIGRTWNQDLFVLEANAGIDYITPEKTKLSFGASADFERLGNLRFQIDLDSLESLSKVDQLLIDAGLLSEPVLEPTLGTLTSQADRLNDFANQGVDVVMEEALLVALEEVGAASAPLMPSNEDPIVVLADALAEIRSYPDQLIASLDDELMQPIHDELSVLETDLRGRLIDLETALTAAQSDITDPQRVNDLRTAIADATELLNTVYGIMAALVEPVDDGLDQALAGLDRLDAPLNRATTAISEVDAMTQRISDFTASQCNTEGSTVGAEVDGFLHSTWQHLGNLRSLLDLLEGGEVLTLLADRVIEDPATQESMRSAGQTIARNAELLTTQLSTAEQALRSNLCATDVQNVLTQVDDYIGDIQAALNYIDGLQSNVRSELTAVQTSLATLQDQLLTPLEGMKTALEGIDDQIDTQGNAVVTQYLIDELNFATDGAVNTLVADPNIAGEVDIIGYAFDGARDLLDQSREQLVTALQEQIQGNVQLPLANMNADQIRRHIVALLMDSAPVKSLRVSINEQLTEIGRQVNDNLMMLADQANEAVRQALQQVENKANDALAAATAPVRDIPLSSASLDGYGIIAGQELERAHVQAEWTMKPASEGEPGNTFGAALSAVSWSASNKDEGCAAPGAGSNLDVTIAAMNLPARIGTSDITLKKVYLGFTLANATGGDVAFNPMGVYGGLAVVGDIGFTEFIIYDPAFAAGLGSEEVYIGASAGALFSDIQAEVAFLMGRTCNQDVLLELDPSVAKFIPLPDSGFSGAYVRGSASIPVWANGCPLTVGASADMGAWVLTGPPLTLGGLVGGGAYGKVLCVGALRGQVRAMGTVTSDGDLSFVGEGFGVAGAGFCEPASWTSVSRSRNDDWCGTGDARFQAGYQNGWSIMDLSTSAIH</sequence>
<dbReference type="Gene3D" id="2.60.40.2030">
    <property type="match status" value="1"/>
</dbReference>
<name>A0A918K470_9GAMM</name>
<keyword evidence="4" id="KW-0175">Coiled coil</keyword>
<dbReference type="InterPro" id="IPR038081">
    <property type="entry name" value="CalX-like_sf"/>
</dbReference>
<protein>
    <recommendedName>
        <fullName evidence="6">Calx-beta domain-containing protein</fullName>
    </recommendedName>
</protein>
<dbReference type="SUPFAM" id="SSF141072">
    <property type="entry name" value="CalX-like"/>
    <property type="match status" value="1"/>
</dbReference>
<evidence type="ECO:0000256" key="3">
    <source>
        <dbReference type="ARBA" id="ARBA00022837"/>
    </source>
</evidence>
<feature type="coiled-coil region" evidence="4">
    <location>
        <begin position="1809"/>
        <end position="1840"/>
    </location>
</feature>
<keyword evidence="3" id="KW-0106">Calcium</keyword>
<dbReference type="RefSeq" id="WP_189607557.1">
    <property type="nucleotide sequence ID" value="NZ_BMXR01000002.1"/>
</dbReference>